<dbReference type="PANTHER" id="PTHR46072">
    <property type="entry name" value="AMIDASE-RELATED-RELATED"/>
    <property type="match status" value="1"/>
</dbReference>
<reference evidence="2 3" key="1">
    <citation type="submission" date="2024-09" db="EMBL/GenBank/DDBJ databases">
        <title>Rethinking Asexuality: The Enigmatic Case of Functional Sexual Genes in Lepraria (Stereocaulaceae).</title>
        <authorList>
            <person name="Doellman M."/>
            <person name="Sun Y."/>
            <person name="Barcenas-Pena A."/>
            <person name="Lumbsch H.T."/>
            <person name="Grewe F."/>
        </authorList>
    </citation>
    <scope>NUCLEOTIDE SEQUENCE [LARGE SCALE GENOMIC DNA]</scope>
    <source>
        <strain evidence="2 3">Grewe 0041</strain>
    </source>
</reference>
<dbReference type="InterPro" id="IPR036928">
    <property type="entry name" value="AS_sf"/>
</dbReference>
<protein>
    <recommendedName>
        <fullName evidence="4">Amidase domain-containing protein</fullName>
    </recommendedName>
</protein>
<evidence type="ECO:0000256" key="1">
    <source>
        <dbReference type="ARBA" id="ARBA00009199"/>
    </source>
</evidence>
<organism evidence="2 3">
    <name type="scientific">Lepraria finkii</name>
    <dbReference type="NCBI Taxonomy" id="1340010"/>
    <lineage>
        <taxon>Eukaryota</taxon>
        <taxon>Fungi</taxon>
        <taxon>Dikarya</taxon>
        <taxon>Ascomycota</taxon>
        <taxon>Pezizomycotina</taxon>
        <taxon>Lecanoromycetes</taxon>
        <taxon>OSLEUM clade</taxon>
        <taxon>Lecanoromycetidae</taxon>
        <taxon>Lecanorales</taxon>
        <taxon>Lecanorineae</taxon>
        <taxon>Stereocaulaceae</taxon>
        <taxon>Lepraria</taxon>
    </lineage>
</organism>
<dbReference type="Proteomes" id="UP001590951">
    <property type="component" value="Unassembled WGS sequence"/>
</dbReference>
<gene>
    <name evidence="2" type="ORF">ABVK25_004629</name>
</gene>
<evidence type="ECO:0008006" key="4">
    <source>
        <dbReference type="Google" id="ProtNLM"/>
    </source>
</evidence>
<dbReference type="Gene3D" id="3.90.1300.10">
    <property type="entry name" value="Amidase signature (AS) domain"/>
    <property type="match status" value="1"/>
</dbReference>
<comment type="caution">
    <text evidence="2">The sequence shown here is derived from an EMBL/GenBank/DDBJ whole genome shotgun (WGS) entry which is preliminary data.</text>
</comment>
<keyword evidence="3" id="KW-1185">Reference proteome</keyword>
<dbReference type="EMBL" id="JBHFEH010000012">
    <property type="protein sequence ID" value="KAL2055291.1"/>
    <property type="molecule type" value="Genomic_DNA"/>
</dbReference>
<dbReference type="SUPFAM" id="SSF75304">
    <property type="entry name" value="Amidase signature (AS) enzymes"/>
    <property type="match status" value="1"/>
</dbReference>
<name>A0ABR4BEK9_9LECA</name>
<accession>A0ABR4BEK9</accession>
<dbReference type="PANTHER" id="PTHR46072:SF8">
    <property type="entry name" value="AMIDASE DOMAIN-CONTAINING PROTEIN"/>
    <property type="match status" value="1"/>
</dbReference>
<evidence type="ECO:0000313" key="3">
    <source>
        <dbReference type="Proteomes" id="UP001590951"/>
    </source>
</evidence>
<sequence>MPVAPHAAVIPGKYYHTAYTECMNLMDYSVAVIPVTKADKSIDLFDNDYQPLNADDRKNWQAYDPEVYDGAPVGLQIVARKHEEEKVWAMAKIVDAALKTRGREITNYGHD</sequence>
<proteinExistence type="inferred from homology"/>
<comment type="similarity">
    <text evidence="1">Belongs to the amidase family.</text>
</comment>
<evidence type="ECO:0000313" key="2">
    <source>
        <dbReference type="EMBL" id="KAL2055291.1"/>
    </source>
</evidence>